<evidence type="ECO:0000313" key="1">
    <source>
        <dbReference type="EMBL" id="OWK34981.1"/>
    </source>
</evidence>
<dbReference type="Proteomes" id="UP000214646">
    <property type="component" value="Unassembled WGS sequence"/>
</dbReference>
<reference evidence="2" key="1">
    <citation type="submission" date="2017-06" db="EMBL/GenBank/DDBJ databases">
        <title>Genome analysis of Fimbriiglobus ruber SP5, the first member of the order Planctomycetales with confirmed chitinolytic capability.</title>
        <authorList>
            <person name="Ravin N.V."/>
            <person name="Rakitin A.L."/>
            <person name="Ivanova A.A."/>
            <person name="Beletsky A.V."/>
            <person name="Kulichevskaya I.S."/>
            <person name="Mardanov A.V."/>
            <person name="Dedysh S.N."/>
        </authorList>
    </citation>
    <scope>NUCLEOTIDE SEQUENCE [LARGE SCALE GENOMIC DNA]</scope>
    <source>
        <strain evidence="2">SP5</strain>
    </source>
</reference>
<organism evidence="1 2">
    <name type="scientific">Fimbriiglobus ruber</name>
    <dbReference type="NCBI Taxonomy" id="1908690"/>
    <lineage>
        <taxon>Bacteria</taxon>
        <taxon>Pseudomonadati</taxon>
        <taxon>Planctomycetota</taxon>
        <taxon>Planctomycetia</taxon>
        <taxon>Gemmatales</taxon>
        <taxon>Gemmataceae</taxon>
        <taxon>Fimbriiglobus</taxon>
    </lineage>
</organism>
<name>A0A225D066_9BACT</name>
<protein>
    <submittedName>
        <fullName evidence="1">Uncharacterized protein</fullName>
    </submittedName>
</protein>
<sequence length="52" mass="5635">MPLRIYEPVPNGQPDCHLEELLPSDVVAALRELQAVGVSIGELAAWLDPSKP</sequence>
<keyword evidence="2" id="KW-1185">Reference proteome</keyword>
<accession>A0A225D066</accession>
<comment type="caution">
    <text evidence="1">The sequence shown here is derived from an EMBL/GenBank/DDBJ whole genome shotgun (WGS) entry which is preliminary data.</text>
</comment>
<dbReference type="EMBL" id="NIDE01000019">
    <property type="protein sequence ID" value="OWK34981.1"/>
    <property type="molecule type" value="Genomic_DNA"/>
</dbReference>
<gene>
    <name evidence="1" type="ORF">FRUB_09823</name>
</gene>
<dbReference type="RefSeq" id="WP_161968066.1">
    <property type="nucleotide sequence ID" value="NZ_NIDE01000019.1"/>
</dbReference>
<evidence type="ECO:0000313" key="2">
    <source>
        <dbReference type="Proteomes" id="UP000214646"/>
    </source>
</evidence>
<dbReference type="AlphaFoldDB" id="A0A225D066"/>
<proteinExistence type="predicted"/>